<dbReference type="GO" id="GO:0000978">
    <property type="term" value="F:RNA polymerase II cis-regulatory region sequence-specific DNA binding"/>
    <property type="evidence" value="ECO:0007669"/>
    <property type="project" value="InterPro"/>
</dbReference>
<gene>
    <name evidence="11" type="ORF">KQ657_001003</name>
</gene>
<feature type="compositionally biased region" description="Polar residues" evidence="8">
    <location>
        <begin position="1"/>
        <end position="21"/>
    </location>
</feature>
<evidence type="ECO:0000256" key="9">
    <source>
        <dbReference type="SAM" id="Phobius"/>
    </source>
</evidence>
<evidence type="ECO:0000313" key="12">
    <source>
        <dbReference type="Proteomes" id="UP000790833"/>
    </source>
</evidence>
<feature type="compositionally biased region" description="Low complexity" evidence="8">
    <location>
        <begin position="129"/>
        <end position="167"/>
    </location>
</feature>
<dbReference type="Proteomes" id="UP000790833">
    <property type="component" value="Unassembled WGS sequence"/>
</dbReference>
<feature type="compositionally biased region" description="Polar residues" evidence="8">
    <location>
        <begin position="94"/>
        <end position="112"/>
    </location>
</feature>
<dbReference type="GO" id="GO:0000981">
    <property type="term" value="F:DNA-binding transcription factor activity, RNA polymerase II-specific"/>
    <property type="evidence" value="ECO:0007669"/>
    <property type="project" value="InterPro"/>
</dbReference>
<feature type="compositionally biased region" description="Polar residues" evidence="8">
    <location>
        <begin position="704"/>
        <end position="717"/>
    </location>
</feature>
<dbReference type="OrthoDB" id="6077919at2759"/>
<dbReference type="GO" id="GO:0000785">
    <property type="term" value="C:chromatin"/>
    <property type="evidence" value="ECO:0007669"/>
    <property type="project" value="TreeGrafter"/>
</dbReference>
<dbReference type="CDD" id="cd12148">
    <property type="entry name" value="fungal_TF_MHR"/>
    <property type="match status" value="1"/>
</dbReference>
<dbReference type="PANTHER" id="PTHR40626">
    <property type="entry name" value="MIP31509P"/>
    <property type="match status" value="1"/>
</dbReference>
<evidence type="ECO:0000256" key="8">
    <source>
        <dbReference type="SAM" id="MobiDB-lite"/>
    </source>
</evidence>
<evidence type="ECO:0000256" key="6">
    <source>
        <dbReference type="ARBA" id="ARBA00023242"/>
    </source>
</evidence>
<feature type="domain" description="C2H2-type" evidence="10">
    <location>
        <begin position="40"/>
        <end position="67"/>
    </location>
</feature>
<evidence type="ECO:0000256" key="3">
    <source>
        <dbReference type="ARBA" id="ARBA00022737"/>
    </source>
</evidence>
<keyword evidence="9" id="KW-0812">Transmembrane</keyword>
<dbReference type="SMART" id="SM00355">
    <property type="entry name" value="ZnF_C2H2"/>
    <property type="match status" value="2"/>
</dbReference>
<dbReference type="Pfam" id="PF00096">
    <property type="entry name" value="zf-C2H2"/>
    <property type="match status" value="1"/>
</dbReference>
<dbReference type="SUPFAM" id="SSF57667">
    <property type="entry name" value="beta-beta-alpha zinc fingers"/>
    <property type="match status" value="1"/>
</dbReference>
<dbReference type="InterPro" id="IPR051059">
    <property type="entry name" value="VerF-like"/>
</dbReference>
<keyword evidence="5" id="KW-0862">Zinc</keyword>
<feature type="region of interest" description="Disordered" evidence="8">
    <location>
        <begin position="94"/>
        <end position="167"/>
    </location>
</feature>
<evidence type="ECO:0000256" key="4">
    <source>
        <dbReference type="ARBA" id="ARBA00022771"/>
    </source>
</evidence>
<dbReference type="InterPro" id="IPR013087">
    <property type="entry name" value="Znf_C2H2_type"/>
</dbReference>
<feature type="compositionally biased region" description="Gly residues" evidence="8">
    <location>
        <begin position="728"/>
        <end position="739"/>
    </location>
</feature>
<accession>A0A9P7V8B7</accession>
<keyword evidence="4 7" id="KW-0863">Zinc-finger</keyword>
<keyword evidence="12" id="KW-1185">Reference proteome</keyword>
<dbReference type="PROSITE" id="PS00028">
    <property type="entry name" value="ZINC_FINGER_C2H2_1"/>
    <property type="match status" value="2"/>
</dbReference>
<dbReference type="FunFam" id="3.30.160.60:FF:000065">
    <property type="entry name" value="B-cell CLL/lymphoma 6, member B"/>
    <property type="match status" value="1"/>
</dbReference>
<evidence type="ECO:0000313" key="11">
    <source>
        <dbReference type="EMBL" id="KAG7193241.1"/>
    </source>
</evidence>
<feature type="region of interest" description="Disordered" evidence="8">
    <location>
        <begin position="1"/>
        <end position="36"/>
    </location>
</feature>
<organism evidence="11 12">
    <name type="scientific">Scheffersomyces spartinae</name>
    <dbReference type="NCBI Taxonomy" id="45513"/>
    <lineage>
        <taxon>Eukaryota</taxon>
        <taxon>Fungi</taxon>
        <taxon>Dikarya</taxon>
        <taxon>Ascomycota</taxon>
        <taxon>Saccharomycotina</taxon>
        <taxon>Pichiomycetes</taxon>
        <taxon>Debaryomycetaceae</taxon>
        <taxon>Scheffersomyces</taxon>
    </lineage>
</organism>
<feature type="region of interest" description="Disordered" evidence="8">
    <location>
        <begin position="470"/>
        <end position="578"/>
    </location>
</feature>
<feature type="transmembrane region" description="Helical" evidence="9">
    <location>
        <begin position="1243"/>
        <end position="1262"/>
    </location>
</feature>
<keyword evidence="9" id="KW-0472">Membrane</keyword>
<dbReference type="GeneID" id="66114377"/>
<name>A0A9P7V8B7_9ASCO</name>
<dbReference type="GO" id="GO:0005634">
    <property type="term" value="C:nucleus"/>
    <property type="evidence" value="ECO:0007669"/>
    <property type="project" value="UniProtKB-SubCell"/>
</dbReference>
<dbReference type="FunFam" id="3.30.160.60:FF:002058">
    <property type="entry name" value="YML081W-like protein"/>
    <property type="match status" value="1"/>
</dbReference>
<keyword evidence="2" id="KW-0479">Metal-binding</keyword>
<keyword evidence="9" id="KW-1133">Transmembrane helix</keyword>
<dbReference type="PANTHER" id="PTHR40626:SF13">
    <property type="entry name" value="RESPIRATION FACTOR 2-RELATED"/>
    <property type="match status" value="1"/>
</dbReference>
<dbReference type="InterPro" id="IPR036236">
    <property type="entry name" value="Znf_C2H2_sf"/>
</dbReference>
<dbReference type="EMBL" id="JAHMUF010000013">
    <property type="protein sequence ID" value="KAG7193241.1"/>
    <property type="molecule type" value="Genomic_DNA"/>
</dbReference>
<proteinExistence type="predicted"/>
<dbReference type="GO" id="GO:0008270">
    <property type="term" value="F:zinc ion binding"/>
    <property type="evidence" value="ECO:0007669"/>
    <property type="project" value="UniProtKB-KW"/>
</dbReference>
<feature type="compositionally biased region" description="Low complexity" evidence="8">
    <location>
        <begin position="560"/>
        <end position="576"/>
    </location>
</feature>
<reference evidence="11" key="1">
    <citation type="submission" date="2021-03" db="EMBL/GenBank/DDBJ databases">
        <authorList>
            <person name="Palmer J.M."/>
        </authorList>
    </citation>
    <scope>NUCLEOTIDE SEQUENCE</scope>
    <source>
        <strain evidence="11">ARV_011</strain>
    </source>
</reference>
<feature type="region of interest" description="Disordered" evidence="8">
    <location>
        <begin position="202"/>
        <end position="274"/>
    </location>
</feature>
<evidence type="ECO:0000256" key="2">
    <source>
        <dbReference type="ARBA" id="ARBA00022723"/>
    </source>
</evidence>
<comment type="subcellular location">
    <subcellularLocation>
        <location evidence="1">Nucleus</location>
    </subcellularLocation>
</comment>
<comment type="caution">
    <text evidence="11">The sequence shown here is derived from an EMBL/GenBank/DDBJ whole genome shotgun (WGS) entry which is preliminary data.</text>
</comment>
<dbReference type="PROSITE" id="PS50157">
    <property type="entry name" value="ZINC_FINGER_C2H2_2"/>
    <property type="match status" value="2"/>
</dbReference>
<keyword evidence="3" id="KW-0677">Repeat</keyword>
<keyword evidence="6" id="KW-0539">Nucleus</keyword>
<evidence type="ECO:0000256" key="5">
    <source>
        <dbReference type="ARBA" id="ARBA00022833"/>
    </source>
</evidence>
<evidence type="ECO:0000259" key="10">
    <source>
        <dbReference type="PROSITE" id="PS50157"/>
    </source>
</evidence>
<feature type="compositionally biased region" description="Polar residues" evidence="8">
    <location>
        <begin position="208"/>
        <end position="256"/>
    </location>
</feature>
<protein>
    <recommendedName>
        <fullName evidence="10">C2H2-type domain-containing protein</fullName>
    </recommendedName>
</protein>
<dbReference type="RefSeq" id="XP_043048789.1">
    <property type="nucleotide sequence ID" value="XM_043191817.1"/>
</dbReference>
<feature type="region of interest" description="Disordered" evidence="8">
    <location>
        <begin position="677"/>
        <end position="751"/>
    </location>
</feature>
<feature type="compositionally biased region" description="Low complexity" evidence="8">
    <location>
        <begin position="539"/>
        <end position="550"/>
    </location>
</feature>
<evidence type="ECO:0000256" key="7">
    <source>
        <dbReference type="PROSITE-ProRule" id="PRU00042"/>
    </source>
</evidence>
<dbReference type="Gene3D" id="3.30.160.60">
    <property type="entry name" value="Classic Zinc Finger"/>
    <property type="match status" value="2"/>
</dbReference>
<feature type="domain" description="C2H2-type" evidence="10">
    <location>
        <begin position="68"/>
        <end position="96"/>
    </location>
</feature>
<evidence type="ECO:0000256" key="1">
    <source>
        <dbReference type="ARBA" id="ARBA00004123"/>
    </source>
</evidence>
<sequence>MSLSNTPVSSITTPTSASILPTQPIPKKSQQIRTDKPRPHICTICTRAFARLEHLKRHERSHTNEKPFQCAACGRCFARRDLVLRHQQKLHTSLPNVLRKNSTPSFSAAPSKNRNDSMDSVTNEDDAAAAEAATTTTTTNTTSGTSGTSVGATLPGTPNSNNSSDNNTNTADHIIILHNNTLATAPLPNDLKLKLHDINEQPDVSRPSFRNVSFTKNGGPVTTSHPSRMNSTSGAANATSRSRGSLSNGKSPQNVIPSPLPTSSNNTPPATEMMSSNYANLHNWGAGGGSGLAHKRNASVSSLSSLDPIASSKKSAIPSHINISKTTKSHNLRHASFSASSGSSYVNIKDALNIEMHDTLAEEAPYMVDFATPQLYPTHYDLADVNNLPALDFNDFPMEWNATATVSEEFKSAAALHPLVTTDNFHNEEEGIHNENSILSQPMTKTSSACYDPNIMSAYLFQNPNHPHHIKGTTPINVELTESPGDPNPKTMPTEPNTIGPGGRHTTPLDLMGTPATTPQLKDIPPPPPSVHASSNHGTSTSIISDRSSTAPSPLKRKSTQSQSPTTTAPSTNNSSIAGNVIKKPKLVNDELTDIDWLTEIINTSYSQNTIPTASHHIGFIDSPPNIDKLSSKLPLHTMSLALNLSQSHVNSSSYSEQQQQQQSTTTATIKMPQIASTRPSQQNFLPGGHLLNNTNLLPVPSGSEASLSPPSQPQQLHNHHQPIEHIGGLGGGPLGAGIGTTTNNLNHQQRRGDDFEDYLEIGSIFRNRQIDLAKQQSSFSLVLLQIPKSELDIFISPLSQPYLMGVSNSPYVTDDFRSRIIKMSNLPNEKNYFPPLEDLNQYIKLYETEFNKYFPFIHMPSLRNLVYRNESIPLVLAMFAIGSLYSYHDSNSILLFNLSKFHIHNFFEKEITLDNLQFKKVPLMVHQCLVLHIFISMFLNQSQMIDLTQRQLKSMIGLIKSTNFDKPLEKFLIPPNPNKDDADFNAIQLNFDYFIMAQSRIRTIHVFEMLLVFRNSLVGDPILFSTQMIKSGNHCSNENFWRCRDSGEWFKEYCRVSGSTIITDIVGLSNGESNILSHLSTYESSKTPLSFFNLLSILIYIHEQIQNKRVRYKAHDYVNWQLGVKPEVDDMLTQWEYIFFNNGGVLKVNSHNNHLLSLHHELKLILPMYWLAKIKLSVDLSGVLLQCIGSEWDAMNKEIDLLIFQIDGIREALPYAIEILQLWNHHLKIINDLKQTSLRTPVFFVSCLFIAQLIILTYVQFLERERMLVLQVGDLVNYGKCERILMAIKNCLNNERTGQDLEILKEIHQLYDNLLEGTDSVSNYTTNSNNKNFNKWVKAFKRVNLGVKSLYLGVNILADAPVWPLSMTYAEGLKKRAKYLTK</sequence>